<dbReference type="EMBL" id="VUBA01000048">
    <property type="protein sequence ID" value="MPQ84203.1"/>
    <property type="molecule type" value="Genomic_DNA"/>
</dbReference>
<evidence type="ECO:0000313" key="1">
    <source>
        <dbReference type="EMBL" id="MPQ84203.1"/>
    </source>
</evidence>
<accession>A0A5N7JSG5</accession>
<protein>
    <submittedName>
        <fullName evidence="1">Uncharacterized protein</fullName>
    </submittedName>
</protein>
<name>A0A5N7JSG5_9PSED</name>
<evidence type="ECO:0000313" key="2">
    <source>
        <dbReference type="Proteomes" id="UP000325438"/>
    </source>
</evidence>
<gene>
    <name evidence="1" type="ORF">F0170_09525</name>
</gene>
<organism evidence="1 2">
    <name type="scientific">Pseudomonas kitaguniensis</name>
    <dbReference type="NCBI Taxonomy" id="2607908"/>
    <lineage>
        <taxon>Bacteria</taxon>
        <taxon>Pseudomonadati</taxon>
        <taxon>Pseudomonadota</taxon>
        <taxon>Gammaproteobacteria</taxon>
        <taxon>Pseudomonadales</taxon>
        <taxon>Pseudomonadaceae</taxon>
        <taxon>Pseudomonas</taxon>
    </lineage>
</organism>
<comment type="caution">
    <text evidence="1">The sequence shown here is derived from an EMBL/GenBank/DDBJ whole genome shotgun (WGS) entry which is preliminary data.</text>
</comment>
<dbReference type="AlphaFoldDB" id="A0A5N7JSG5"/>
<reference evidence="1 2" key="1">
    <citation type="submission" date="2019-09" db="EMBL/GenBank/DDBJ databases">
        <title>The draft genomes of Allium pathogen Pseudomonas sp.</title>
        <authorList>
            <person name="Fujikawa T."/>
            <person name="Sawada H."/>
        </authorList>
    </citation>
    <scope>NUCLEOTIDE SEQUENCE [LARGE SCALE GENOMIC DNA]</scope>
    <source>
        <strain evidence="1 2">MAFF 730085</strain>
    </source>
</reference>
<dbReference type="RefSeq" id="WP_152749211.1">
    <property type="nucleotide sequence ID" value="NZ_VUBA01000048.1"/>
</dbReference>
<proteinExistence type="predicted"/>
<dbReference type="Proteomes" id="UP000325438">
    <property type="component" value="Unassembled WGS sequence"/>
</dbReference>
<sequence>MRDKAHPFPFDAQAEIVMKTFMQATGEKLNRAQRQVSGGDNVQRFSHGGSWQSHHSYDPDRVDQMQTLEHETRLRFEDIMGGRLDVIESTVDEISSSMADSYAKAFYKMLSDTCEEHGNVIDGSASSLGEQMLKAIETVEYSVDRDGQVSLPEFRMHPNLAKRLNTDPSLHDPELLARVEEVKKIKITQALAAEAARKSKFRSRGE</sequence>